<dbReference type="RefSeq" id="WP_185001784.1">
    <property type="nucleotide sequence ID" value="NZ_BAAAUI010000022.1"/>
</dbReference>
<name>A0A7W7C9M9_9PSEU</name>
<dbReference type="GO" id="GO:0003824">
    <property type="term" value="F:catalytic activity"/>
    <property type="evidence" value="ECO:0007669"/>
    <property type="project" value="UniProtKB-ARBA"/>
</dbReference>
<feature type="chain" id="PRO_5031350481" evidence="1">
    <location>
        <begin position="27"/>
        <end position="256"/>
    </location>
</feature>
<accession>A0A7W7C9M9</accession>
<dbReference type="InterPro" id="IPR000073">
    <property type="entry name" value="AB_hydrolase_1"/>
</dbReference>
<proteinExistence type="predicted"/>
<dbReference type="Gene3D" id="3.40.50.1820">
    <property type="entry name" value="alpha/beta hydrolase"/>
    <property type="match status" value="1"/>
</dbReference>
<dbReference type="Pfam" id="PF12697">
    <property type="entry name" value="Abhydrolase_6"/>
    <property type="match status" value="1"/>
</dbReference>
<feature type="signal peptide" evidence="1">
    <location>
        <begin position="1"/>
        <end position="26"/>
    </location>
</feature>
<dbReference type="InterPro" id="IPR052897">
    <property type="entry name" value="Sec-Metab_Biosynth_Hydrolase"/>
</dbReference>
<dbReference type="SUPFAM" id="SSF53474">
    <property type="entry name" value="alpha/beta-Hydrolases"/>
    <property type="match status" value="1"/>
</dbReference>
<reference evidence="3 4" key="1">
    <citation type="submission" date="2020-08" db="EMBL/GenBank/DDBJ databases">
        <title>Sequencing the genomes of 1000 actinobacteria strains.</title>
        <authorList>
            <person name="Klenk H.-P."/>
        </authorList>
    </citation>
    <scope>NUCLEOTIDE SEQUENCE [LARGE SCALE GENOMIC DNA]</scope>
    <source>
        <strain evidence="3 4">DSM 44230</strain>
    </source>
</reference>
<evidence type="ECO:0000313" key="3">
    <source>
        <dbReference type="EMBL" id="MBB4675886.1"/>
    </source>
</evidence>
<keyword evidence="4" id="KW-1185">Reference proteome</keyword>
<evidence type="ECO:0000259" key="2">
    <source>
        <dbReference type="Pfam" id="PF12697"/>
    </source>
</evidence>
<dbReference type="InterPro" id="IPR006311">
    <property type="entry name" value="TAT_signal"/>
</dbReference>
<dbReference type="AlphaFoldDB" id="A0A7W7C9M9"/>
<protein>
    <submittedName>
        <fullName evidence="3">Pimeloyl-ACP methyl ester carboxylesterase</fullName>
    </submittedName>
</protein>
<keyword evidence="1" id="KW-0732">Signal</keyword>
<dbReference type="InterPro" id="IPR029058">
    <property type="entry name" value="AB_hydrolase_fold"/>
</dbReference>
<gene>
    <name evidence="3" type="ORF">HNR67_002004</name>
</gene>
<sequence>MISRRAFTALGAGAALTSMTGLPAAAATPRGVREVVLVHGAYADGSCFGAVIERLQDAGLRVTSVQNPLTSLAEDVAATNRVLDELTGPAVLAGHSWGGAVITQAGLHPNVAGLVYLAARAPEVDEDYAALAAHFPTPPANAGIIESGGFRRLTETAFLRDFAVDVPPRQARALYAAQGRVAATLFAGRTSIAAWRHKPSWYAVSRRDRTTAPELQRFVAGRMGARTVELDTGHLAPVSRPAAVARLIRTAAASLG</sequence>
<evidence type="ECO:0000256" key="1">
    <source>
        <dbReference type="SAM" id="SignalP"/>
    </source>
</evidence>
<dbReference type="EMBL" id="JACHMH010000001">
    <property type="protein sequence ID" value="MBB4675886.1"/>
    <property type="molecule type" value="Genomic_DNA"/>
</dbReference>
<dbReference type="PANTHER" id="PTHR37017:SF11">
    <property type="entry name" value="ESTERASE_LIPASE_THIOESTERASE DOMAIN-CONTAINING PROTEIN"/>
    <property type="match status" value="1"/>
</dbReference>
<evidence type="ECO:0000313" key="4">
    <source>
        <dbReference type="Proteomes" id="UP000533598"/>
    </source>
</evidence>
<organism evidence="3 4">
    <name type="scientific">Crossiella cryophila</name>
    <dbReference type="NCBI Taxonomy" id="43355"/>
    <lineage>
        <taxon>Bacteria</taxon>
        <taxon>Bacillati</taxon>
        <taxon>Actinomycetota</taxon>
        <taxon>Actinomycetes</taxon>
        <taxon>Pseudonocardiales</taxon>
        <taxon>Pseudonocardiaceae</taxon>
        <taxon>Crossiella</taxon>
    </lineage>
</organism>
<feature type="domain" description="AB hydrolase-1" evidence="2">
    <location>
        <begin position="35"/>
        <end position="246"/>
    </location>
</feature>
<dbReference type="Proteomes" id="UP000533598">
    <property type="component" value="Unassembled WGS sequence"/>
</dbReference>
<comment type="caution">
    <text evidence="3">The sequence shown here is derived from an EMBL/GenBank/DDBJ whole genome shotgun (WGS) entry which is preliminary data.</text>
</comment>
<dbReference type="PANTHER" id="PTHR37017">
    <property type="entry name" value="AB HYDROLASE-1 DOMAIN-CONTAINING PROTEIN-RELATED"/>
    <property type="match status" value="1"/>
</dbReference>
<dbReference type="PROSITE" id="PS51318">
    <property type="entry name" value="TAT"/>
    <property type="match status" value="1"/>
</dbReference>